<feature type="region of interest" description="Disordered" evidence="1">
    <location>
        <begin position="1"/>
        <end position="25"/>
    </location>
</feature>
<dbReference type="Proteomes" id="UP000005408">
    <property type="component" value="Unassembled WGS sequence"/>
</dbReference>
<keyword evidence="3" id="KW-1185">Reference proteome</keyword>
<dbReference type="AlphaFoldDB" id="A0A8W8LKD1"/>
<protein>
    <submittedName>
        <fullName evidence="2">Uncharacterized protein</fullName>
    </submittedName>
</protein>
<name>A0A8W8LKD1_MAGGI</name>
<proteinExistence type="predicted"/>
<reference evidence="2" key="1">
    <citation type="submission" date="2022-08" db="UniProtKB">
        <authorList>
            <consortium name="EnsemblMetazoa"/>
        </authorList>
    </citation>
    <scope>IDENTIFICATION</scope>
    <source>
        <strain evidence="2">05x7-T-G4-1.051#20</strain>
    </source>
</reference>
<organism evidence="2 3">
    <name type="scientific">Magallana gigas</name>
    <name type="common">Pacific oyster</name>
    <name type="synonym">Crassostrea gigas</name>
    <dbReference type="NCBI Taxonomy" id="29159"/>
    <lineage>
        <taxon>Eukaryota</taxon>
        <taxon>Metazoa</taxon>
        <taxon>Spiralia</taxon>
        <taxon>Lophotrochozoa</taxon>
        <taxon>Mollusca</taxon>
        <taxon>Bivalvia</taxon>
        <taxon>Autobranchia</taxon>
        <taxon>Pteriomorphia</taxon>
        <taxon>Ostreida</taxon>
        <taxon>Ostreoidea</taxon>
        <taxon>Ostreidae</taxon>
        <taxon>Magallana</taxon>
    </lineage>
</organism>
<sequence length="117" mass="13382">MSEADVENGDHVGLLAQKPNPGLKFDKKLSETERSTREIRTVAFANQRKEIKFNLNPGRNKLHTRSISQSSTDSYSSRVFHCVTESRLGVSEGYNQQQRRRLTYSLKKKSLLTFSGY</sequence>
<evidence type="ECO:0000256" key="1">
    <source>
        <dbReference type="SAM" id="MobiDB-lite"/>
    </source>
</evidence>
<accession>A0A8W8LKD1</accession>
<evidence type="ECO:0000313" key="3">
    <source>
        <dbReference type="Proteomes" id="UP000005408"/>
    </source>
</evidence>
<evidence type="ECO:0000313" key="2">
    <source>
        <dbReference type="EnsemblMetazoa" id="G28681.15:cds"/>
    </source>
</evidence>
<dbReference type="EnsemblMetazoa" id="G28681.15">
    <property type="protein sequence ID" value="G28681.15:cds"/>
    <property type="gene ID" value="G28681"/>
</dbReference>